<organism evidence="3 4">
    <name type="scientific">Faecalicatena contorta</name>
    <dbReference type="NCBI Taxonomy" id="39482"/>
    <lineage>
        <taxon>Bacteria</taxon>
        <taxon>Bacillati</taxon>
        <taxon>Bacillota</taxon>
        <taxon>Clostridia</taxon>
        <taxon>Lachnospirales</taxon>
        <taxon>Lachnospiraceae</taxon>
        <taxon>Faecalicatena</taxon>
    </lineage>
</organism>
<evidence type="ECO:0000313" key="4">
    <source>
        <dbReference type="Proteomes" id="UP000095544"/>
    </source>
</evidence>
<dbReference type="AlphaFoldDB" id="A0A174BPW8"/>
<name>A0A174BPW8_9FIRM</name>
<dbReference type="OrthoDB" id="9816136at2"/>
<sequence length="348" mass="41595">MGNLLVYSGIVTKIRAMEARLLKPEQFEEIASLHSVPEVCTYLKENSAYADILKELDEEHLHRGDIEKVLIRSLYRDYSKIYRFSTIEQRKFLKLYLKRYEIDLINYCFRIVINHYTEPFDLSYKQSFFDRYSQISIEKLITSRTTDELVENLKGTEYYEPLHKLRDSQSVTLFDYDLALDLYYFTTLWKDRKRVLKKKELEIFTRDCGSKIDLLNLQWIYRAKKYYEMTAADIYSLLIPIHYKISTELIKELAEASNIEEFYAAVRRTSYTRHYDFEQNLTIEQMYSDCLYHLYTVDRRRNPYSIATVNTYLFLKEEELKKLTTALECIRYGLSPGETLAYVGGRTQ</sequence>
<evidence type="ECO:0000256" key="2">
    <source>
        <dbReference type="ARBA" id="ARBA00023065"/>
    </source>
</evidence>
<dbReference type="STRING" id="39482.ERS852491_01082"/>
<protein>
    <submittedName>
        <fullName evidence="3">V-type ATP synthase subunit C</fullName>
    </submittedName>
</protein>
<dbReference type="Proteomes" id="UP000095544">
    <property type="component" value="Unassembled WGS sequence"/>
</dbReference>
<dbReference type="RefSeq" id="WP_050639389.1">
    <property type="nucleotide sequence ID" value="NZ_CABKUE010000006.1"/>
</dbReference>
<keyword evidence="1" id="KW-0813">Transport</keyword>
<evidence type="ECO:0000256" key="1">
    <source>
        <dbReference type="ARBA" id="ARBA00022448"/>
    </source>
</evidence>
<dbReference type="EMBL" id="CYZU01000007">
    <property type="protein sequence ID" value="CUO02259.1"/>
    <property type="molecule type" value="Genomic_DNA"/>
</dbReference>
<keyword evidence="2" id="KW-0406">Ion transport</keyword>
<dbReference type="InterPro" id="IPR050873">
    <property type="entry name" value="V-ATPase_V0D/AC39_subunit"/>
</dbReference>
<dbReference type="InterPro" id="IPR036079">
    <property type="entry name" value="ATPase_csu/dsu_sf"/>
</dbReference>
<proteinExistence type="predicted"/>
<reference evidence="3 4" key="1">
    <citation type="submission" date="2015-09" db="EMBL/GenBank/DDBJ databases">
        <authorList>
            <consortium name="Pathogen Informatics"/>
        </authorList>
    </citation>
    <scope>NUCLEOTIDE SEQUENCE [LARGE SCALE GENOMIC DNA]</scope>
    <source>
        <strain evidence="3 4">2789STDY5834876</strain>
    </source>
</reference>
<dbReference type="InterPro" id="IPR002843">
    <property type="entry name" value="ATPase_V0-cplx_csu/dsu"/>
</dbReference>
<dbReference type="InterPro" id="IPR044911">
    <property type="entry name" value="V-type_ATPase_csu/dsu_dom_3"/>
</dbReference>
<dbReference type="PANTHER" id="PTHR38682:SF1">
    <property type="entry name" value="V-TYPE ATP SYNTHASE SUBUNIT C"/>
    <property type="match status" value="1"/>
</dbReference>
<dbReference type="SUPFAM" id="SSF103486">
    <property type="entry name" value="V-type ATP synthase subunit C"/>
    <property type="match status" value="1"/>
</dbReference>
<gene>
    <name evidence="3" type="ORF">ERS852491_01082</name>
</gene>
<dbReference type="PANTHER" id="PTHR38682">
    <property type="entry name" value="V-TYPE ATP SYNTHASE SUBUNIT C"/>
    <property type="match status" value="1"/>
</dbReference>
<dbReference type="Gene3D" id="1.10.132.50">
    <property type="entry name" value="ATP synthase (C/AC39) subunit, domain 3"/>
    <property type="match status" value="3"/>
</dbReference>
<evidence type="ECO:0000313" key="3">
    <source>
        <dbReference type="EMBL" id="CUO02259.1"/>
    </source>
</evidence>
<accession>A0A174BPW8</accession>
<dbReference type="Pfam" id="PF01992">
    <property type="entry name" value="vATP-synt_AC39"/>
    <property type="match status" value="1"/>
</dbReference>
<dbReference type="GO" id="GO:0046961">
    <property type="term" value="F:proton-transporting ATPase activity, rotational mechanism"/>
    <property type="evidence" value="ECO:0007669"/>
    <property type="project" value="InterPro"/>
</dbReference>